<dbReference type="Gene3D" id="2.40.170.20">
    <property type="entry name" value="TonB-dependent receptor, beta-barrel domain"/>
    <property type="match status" value="1"/>
</dbReference>
<keyword evidence="10 12" id="KW-0472">Membrane</keyword>
<evidence type="ECO:0000313" key="18">
    <source>
        <dbReference type="EMBL" id="QQV78547.1"/>
    </source>
</evidence>
<feature type="signal peptide" evidence="15">
    <location>
        <begin position="1"/>
        <end position="25"/>
    </location>
</feature>
<feature type="domain" description="TonB-dependent receptor-like beta-barrel" evidence="16">
    <location>
        <begin position="389"/>
        <end position="891"/>
    </location>
</feature>
<evidence type="ECO:0000256" key="8">
    <source>
        <dbReference type="ARBA" id="ARBA00023065"/>
    </source>
</evidence>
<dbReference type="InterPro" id="IPR036942">
    <property type="entry name" value="Beta-barrel_TonB_sf"/>
</dbReference>
<reference evidence="19" key="1">
    <citation type="submission" date="2020-09" db="EMBL/GenBank/DDBJ databases">
        <title>Sphingomonas sp., a new species isolated from pork steak.</title>
        <authorList>
            <person name="Heidler von Heilborn D."/>
        </authorList>
    </citation>
    <scope>NUCLEOTIDE SEQUENCE [LARGE SCALE GENOMIC DNA]</scope>
</reference>
<keyword evidence="4" id="KW-0410">Iron transport</keyword>
<organism evidence="18 19">
    <name type="scientific">Sphingomonas aliaeris</name>
    <dbReference type="NCBI Taxonomy" id="2759526"/>
    <lineage>
        <taxon>Bacteria</taxon>
        <taxon>Pseudomonadati</taxon>
        <taxon>Pseudomonadota</taxon>
        <taxon>Alphaproteobacteria</taxon>
        <taxon>Sphingomonadales</taxon>
        <taxon>Sphingomonadaceae</taxon>
        <taxon>Sphingomonas</taxon>
    </lineage>
</organism>
<dbReference type="RefSeq" id="WP_202095530.1">
    <property type="nucleotide sequence ID" value="NZ_CP061035.1"/>
</dbReference>
<accession>A0A974NXD3</accession>
<feature type="chain" id="PRO_5037100247" evidence="15">
    <location>
        <begin position="26"/>
        <end position="946"/>
    </location>
</feature>
<comment type="similarity">
    <text evidence="12 14">Belongs to the TonB-dependent receptor family.</text>
</comment>
<feature type="short sequence motif" description="TonB C-terminal box" evidence="13">
    <location>
        <begin position="929"/>
        <end position="946"/>
    </location>
</feature>
<evidence type="ECO:0000256" key="15">
    <source>
        <dbReference type="SAM" id="SignalP"/>
    </source>
</evidence>
<dbReference type="EMBL" id="CP061035">
    <property type="protein sequence ID" value="QQV78547.1"/>
    <property type="molecule type" value="Genomic_DNA"/>
</dbReference>
<keyword evidence="5 12" id="KW-0812">Transmembrane</keyword>
<keyword evidence="2 12" id="KW-0813">Transport</keyword>
<keyword evidence="18" id="KW-0675">Receptor</keyword>
<evidence type="ECO:0000259" key="16">
    <source>
        <dbReference type="Pfam" id="PF00593"/>
    </source>
</evidence>
<evidence type="ECO:0000256" key="9">
    <source>
        <dbReference type="ARBA" id="ARBA00023077"/>
    </source>
</evidence>
<dbReference type="AlphaFoldDB" id="A0A974NXD3"/>
<evidence type="ECO:0000256" key="4">
    <source>
        <dbReference type="ARBA" id="ARBA00022496"/>
    </source>
</evidence>
<name>A0A974NXD3_9SPHN</name>
<keyword evidence="6 15" id="KW-0732">Signal</keyword>
<dbReference type="Pfam" id="PF00593">
    <property type="entry name" value="TonB_dep_Rec_b-barrel"/>
    <property type="match status" value="1"/>
</dbReference>
<evidence type="ECO:0000256" key="1">
    <source>
        <dbReference type="ARBA" id="ARBA00004571"/>
    </source>
</evidence>
<keyword evidence="8" id="KW-0406">Ion transport</keyword>
<evidence type="ECO:0000256" key="2">
    <source>
        <dbReference type="ARBA" id="ARBA00022448"/>
    </source>
</evidence>
<evidence type="ECO:0000256" key="10">
    <source>
        <dbReference type="ARBA" id="ARBA00023136"/>
    </source>
</evidence>
<comment type="subcellular location">
    <subcellularLocation>
        <location evidence="1 12">Cell outer membrane</location>
        <topology evidence="1 12">Multi-pass membrane protein</topology>
    </subcellularLocation>
</comment>
<dbReference type="Pfam" id="PF07715">
    <property type="entry name" value="Plug"/>
    <property type="match status" value="1"/>
</dbReference>
<evidence type="ECO:0000256" key="11">
    <source>
        <dbReference type="ARBA" id="ARBA00023237"/>
    </source>
</evidence>
<evidence type="ECO:0000259" key="17">
    <source>
        <dbReference type="Pfam" id="PF07715"/>
    </source>
</evidence>
<feature type="domain" description="TonB-dependent receptor plug" evidence="17">
    <location>
        <begin position="62"/>
        <end position="169"/>
    </location>
</feature>
<proteinExistence type="inferred from homology"/>
<dbReference type="PROSITE" id="PS01156">
    <property type="entry name" value="TONB_DEPENDENT_REC_2"/>
    <property type="match status" value="1"/>
</dbReference>
<dbReference type="Gene3D" id="2.170.130.10">
    <property type="entry name" value="TonB-dependent receptor, plug domain"/>
    <property type="match status" value="1"/>
</dbReference>
<evidence type="ECO:0000256" key="7">
    <source>
        <dbReference type="ARBA" id="ARBA00023004"/>
    </source>
</evidence>
<dbReference type="KEGG" id="sari:H5J25_07980"/>
<gene>
    <name evidence="18" type="ORF">H5J25_07980</name>
</gene>
<dbReference type="PANTHER" id="PTHR32552">
    <property type="entry name" value="FERRICHROME IRON RECEPTOR-RELATED"/>
    <property type="match status" value="1"/>
</dbReference>
<dbReference type="SUPFAM" id="SSF56935">
    <property type="entry name" value="Porins"/>
    <property type="match status" value="1"/>
</dbReference>
<dbReference type="InterPro" id="IPR000531">
    <property type="entry name" value="Beta-barrel_TonB"/>
</dbReference>
<evidence type="ECO:0000256" key="14">
    <source>
        <dbReference type="RuleBase" id="RU003357"/>
    </source>
</evidence>
<keyword evidence="7" id="KW-0408">Iron</keyword>
<evidence type="ECO:0000256" key="3">
    <source>
        <dbReference type="ARBA" id="ARBA00022452"/>
    </source>
</evidence>
<dbReference type="InterPro" id="IPR010917">
    <property type="entry name" value="TonB_rcpt_CS"/>
</dbReference>
<dbReference type="InterPro" id="IPR037066">
    <property type="entry name" value="Plug_dom_sf"/>
</dbReference>
<keyword evidence="9 14" id="KW-0798">TonB box</keyword>
<dbReference type="PANTHER" id="PTHR32552:SF81">
    <property type="entry name" value="TONB-DEPENDENT OUTER MEMBRANE RECEPTOR"/>
    <property type="match status" value="1"/>
</dbReference>
<dbReference type="InterPro" id="IPR039426">
    <property type="entry name" value="TonB-dep_rcpt-like"/>
</dbReference>
<evidence type="ECO:0000256" key="13">
    <source>
        <dbReference type="PROSITE-ProRule" id="PRU10144"/>
    </source>
</evidence>
<evidence type="ECO:0000256" key="6">
    <source>
        <dbReference type="ARBA" id="ARBA00022729"/>
    </source>
</evidence>
<evidence type="ECO:0000313" key="19">
    <source>
        <dbReference type="Proteomes" id="UP000595894"/>
    </source>
</evidence>
<dbReference type="GO" id="GO:0006826">
    <property type="term" value="P:iron ion transport"/>
    <property type="evidence" value="ECO:0007669"/>
    <property type="project" value="UniProtKB-KW"/>
</dbReference>
<evidence type="ECO:0000256" key="5">
    <source>
        <dbReference type="ARBA" id="ARBA00022692"/>
    </source>
</evidence>
<dbReference type="Proteomes" id="UP000595894">
    <property type="component" value="Chromosome"/>
</dbReference>
<protein>
    <submittedName>
        <fullName evidence="18">TonB-dependent receptor</fullName>
    </submittedName>
</protein>
<sequence length="946" mass="99687">MLKKQYMSACAITVLALGLASPAYAQVASTTSPAPAAADVQADDASDQGNIVVTAQGRSQALADVPVAISAVTSETLQNSGANDIRQLNQVAPSLLVSSTGNEANGSPRIRGIGTVGDNPGLESSVVVFIDGVYRSRAGIGLNELGEIDRIEVLRGPQGTLGGRNSTAGLISIVSKSPSFTGLSAGGEATYGNFDAIRLAANVNVPLGETVAARVDGVYFKRDGFYRDTTNNVDVNNRNRYFVRGQLLFEPSSDLKIRLIGDYSKRKEACCAATYVDRSVNPYVGNLNDPAPQTATGGIVLNGTSNNIINVMRDLGQNIGAFNQGYSRDISVSRGRSFDGKTQDWGVSGQIDWALGGVNLTSITAYRDYYNAQGSDTDYSSVDILYSAADGNNRRAFKTFTQELRFQGSLFNDKLDWLVGGFFSNEKFRGKSNSRFDRQYGQFAACRAVSGGGLAAFYSPTTAGCLSATGRGAVASGAVTGSAASGAILLGAFDRLASISDKGSTVDFYNQNSRSFAAFTHNIVHLTDTLDVTLGLRYTSEKKKFSATFGNDNTACPAQQAALAPFLSTALAGTAGGIISLTCQGNSTSELNGISIADRRKEDQLTGTAIISWKPIDDLLVYGSYSRGYKAGGFNFDRSALKGPIQSFASFGGGNSAAGAQALVGNLQFDPEKVNAFEIGAKYATGPFSLSVAGFRQEFSSFQLNTFDGTVFIVQNINGCGDSLNGGDRDQSKFTGAPNYNAAAAATGTCAQGKVGYGVVSQGVELEASLVPARNFRVSAGLTYADTKYRDNLVGNNAGGPLNQSLRKLPGDNLSNAPQVVVTGSAAWTPDIGSSGLSGLFYVDTRMSSDYNTGSDLFPQKGQDGFALVNARVGIRGADDAWALEFWGQNVFNKQYAQVAFNSPFQEGGVSTTTAFADPQYPGGRQIFSQFLAEPRTYGVTVRGKF</sequence>
<keyword evidence="19" id="KW-1185">Reference proteome</keyword>
<evidence type="ECO:0000256" key="12">
    <source>
        <dbReference type="PROSITE-ProRule" id="PRU01360"/>
    </source>
</evidence>
<keyword evidence="11 12" id="KW-0998">Cell outer membrane</keyword>
<keyword evidence="3 12" id="KW-1134">Transmembrane beta strand</keyword>
<dbReference type="GO" id="GO:0009279">
    <property type="term" value="C:cell outer membrane"/>
    <property type="evidence" value="ECO:0007669"/>
    <property type="project" value="UniProtKB-SubCell"/>
</dbReference>
<dbReference type="InterPro" id="IPR012910">
    <property type="entry name" value="Plug_dom"/>
</dbReference>
<dbReference type="PROSITE" id="PS52016">
    <property type="entry name" value="TONB_DEPENDENT_REC_3"/>
    <property type="match status" value="1"/>
</dbReference>